<dbReference type="PANTHER" id="PTHR31157">
    <property type="entry name" value="SCP DOMAIN-CONTAINING PROTEIN"/>
    <property type="match status" value="1"/>
</dbReference>
<dbReference type="CDD" id="cd05379">
    <property type="entry name" value="CAP_bacterial"/>
    <property type="match status" value="1"/>
</dbReference>
<evidence type="ECO:0000313" key="3">
    <source>
        <dbReference type="Proteomes" id="UP000178046"/>
    </source>
</evidence>
<name>A0A1F5X2L7_9BACT</name>
<dbReference type="InterPro" id="IPR014044">
    <property type="entry name" value="CAP_dom"/>
</dbReference>
<dbReference type="Proteomes" id="UP000178046">
    <property type="component" value="Unassembled WGS sequence"/>
</dbReference>
<proteinExistence type="predicted"/>
<reference evidence="2 3" key="1">
    <citation type="journal article" date="2016" name="Nat. Commun.">
        <title>Thousands of microbial genomes shed light on interconnected biogeochemical processes in an aquifer system.</title>
        <authorList>
            <person name="Anantharaman K."/>
            <person name="Brown C.T."/>
            <person name="Hug L.A."/>
            <person name="Sharon I."/>
            <person name="Castelle C.J."/>
            <person name="Probst A.J."/>
            <person name="Thomas B.C."/>
            <person name="Singh A."/>
            <person name="Wilkins M.J."/>
            <person name="Karaoz U."/>
            <person name="Brodie E.L."/>
            <person name="Williams K.H."/>
            <person name="Hubbard S.S."/>
            <person name="Banfield J.F."/>
        </authorList>
    </citation>
    <scope>NUCLEOTIDE SEQUENCE [LARGE SCALE GENOMIC DNA]</scope>
</reference>
<dbReference type="InterPro" id="IPR035940">
    <property type="entry name" value="CAP_sf"/>
</dbReference>
<dbReference type="Gene3D" id="3.40.33.10">
    <property type="entry name" value="CAP"/>
    <property type="match status" value="1"/>
</dbReference>
<accession>A0A1F5X2L7</accession>
<evidence type="ECO:0000259" key="1">
    <source>
        <dbReference type="Pfam" id="PF00188"/>
    </source>
</evidence>
<dbReference type="AlphaFoldDB" id="A0A1F5X2L7"/>
<dbReference type="Pfam" id="PF00188">
    <property type="entry name" value="CAP"/>
    <property type="match status" value="1"/>
</dbReference>
<sequence>MDRLKKEIFFWALVLLAGGLFYFRSDVLKIYRSFPQITESAPKIISDLKKEISAPAPLRTAVKPVSAVLTRAGVINWTNTQRKNNGGFLALKENLILDAAAEAKLKDMFKNQYFEHVSPSGIGPGELVESVGYDYIASGENLALGNFDGDRDLVQAWMDSPGHRANILNTKYQEMGVAVGKGIFEGHETWLAVQEFGKPISACPSPDETLKTSITSYENKLDDLRLKADALRQEIEASDPNTKEERRIYNQKVDEYNALVRQINSLIDELKVMISNYNSEVQSFSACAAS</sequence>
<comment type="caution">
    <text evidence="2">The sequence shown here is derived from an EMBL/GenBank/DDBJ whole genome shotgun (WGS) entry which is preliminary data.</text>
</comment>
<protein>
    <recommendedName>
        <fullName evidence="1">SCP domain-containing protein</fullName>
    </recommendedName>
</protein>
<gene>
    <name evidence="2" type="ORF">A2924_00400</name>
</gene>
<evidence type="ECO:0000313" key="2">
    <source>
        <dbReference type="EMBL" id="OGF82134.1"/>
    </source>
</evidence>
<dbReference type="PANTHER" id="PTHR31157:SF1">
    <property type="entry name" value="SCP DOMAIN-CONTAINING PROTEIN"/>
    <property type="match status" value="1"/>
</dbReference>
<dbReference type="EMBL" id="MFIA01000026">
    <property type="protein sequence ID" value="OGF82134.1"/>
    <property type="molecule type" value="Genomic_DNA"/>
</dbReference>
<dbReference type="SUPFAM" id="SSF55797">
    <property type="entry name" value="PR-1-like"/>
    <property type="match status" value="1"/>
</dbReference>
<organism evidence="2 3">
    <name type="scientific">Candidatus Giovannonibacteria bacterium RIFCSPLOWO2_01_FULL_44_16</name>
    <dbReference type="NCBI Taxonomy" id="1798348"/>
    <lineage>
        <taxon>Bacteria</taxon>
        <taxon>Candidatus Giovannoniibacteriota</taxon>
    </lineage>
</organism>
<feature type="domain" description="SCP" evidence="1">
    <location>
        <begin position="87"/>
        <end position="181"/>
    </location>
</feature>